<dbReference type="GO" id="GO:0005524">
    <property type="term" value="F:ATP binding"/>
    <property type="evidence" value="ECO:0007669"/>
    <property type="project" value="UniProtKB-UniRule"/>
</dbReference>
<dbReference type="RefSeq" id="WP_015939832.1">
    <property type="nucleotide sequence ID" value="NC_011852.1"/>
</dbReference>
<evidence type="ECO:0000313" key="11">
    <source>
        <dbReference type="Proteomes" id="UP000006743"/>
    </source>
</evidence>
<protein>
    <recommendedName>
        <fullName evidence="9">ATP-dependent dethiobiotin synthetase BioD</fullName>
        <ecNumber evidence="9">6.3.3.3</ecNumber>
    </recommendedName>
    <alternativeName>
        <fullName evidence="9">DTB synthetase</fullName>
        <shortName evidence="9">DTBS</shortName>
    </alternativeName>
    <alternativeName>
        <fullName evidence="9">Dethiobiotin synthase</fullName>
    </alternativeName>
</protein>
<feature type="binding site" evidence="9">
    <location>
        <begin position="116"/>
        <end position="119"/>
    </location>
    <ligand>
        <name>ATP</name>
        <dbReference type="ChEBI" id="CHEBI:30616"/>
    </ligand>
</feature>
<comment type="subcellular location">
    <subcellularLocation>
        <location evidence="9">Cytoplasm</location>
    </subcellularLocation>
</comment>
<dbReference type="CDD" id="cd03109">
    <property type="entry name" value="DTBS"/>
    <property type="match status" value="1"/>
</dbReference>
<dbReference type="AlphaFoldDB" id="B8F716"/>
<feature type="active site" evidence="9">
    <location>
        <position position="39"/>
    </location>
</feature>
<evidence type="ECO:0000256" key="6">
    <source>
        <dbReference type="ARBA" id="ARBA00022840"/>
    </source>
</evidence>
<dbReference type="HOGENOM" id="CLU_072551_3_0_6"/>
<dbReference type="Pfam" id="PF13500">
    <property type="entry name" value="AAA_26"/>
    <property type="match status" value="1"/>
</dbReference>
<comment type="catalytic activity">
    <reaction evidence="8">
        <text>(7R,8S)-8-amino-7-(carboxyamino)nonanoate + ATP = (4R,5S)-dethiobiotin + ADP + phosphate + H(+)</text>
        <dbReference type="Rhea" id="RHEA:63684"/>
        <dbReference type="ChEBI" id="CHEBI:15378"/>
        <dbReference type="ChEBI" id="CHEBI:30616"/>
        <dbReference type="ChEBI" id="CHEBI:43474"/>
        <dbReference type="ChEBI" id="CHEBI:149470"/>
        <dbReference type="ChEBI" id="CHEBI:149473"/>
        <dbReference type="ChEBI" id="CHEBI:456216"/>
    </reaction>
</comment>
<accession>B8F716</accession>
<evidence type="ECO:0000256" key="8">
    <source>
        <dbReference type="ARBA" id="ARBA00047386"/>
    </source>
</evidence>
<feature type="binding site" evidence="9">
    <location>
        <begin position="176"/>
        <end position="177"/>
    </location>
    <ligand>
        <name>ATP</name>
        <dbReference type="ChEBI" id="CHEBI:30616"/>
    </ligand>
</feature>
<dbReference type="EMBL" id="CP001321">
    <property type="protein sequence ID" value="ACL33118.1"/>
    <property type="molecule type" value="Genomic_DNA"/>
</dbReference>
<keyword evidence="1 9" id="KW-0963">Cytoplasm</keyword>
<evidence type="ECO:0000256" key="9">
    <source>
        <dbReference type="HAMAP-Rule" id="MF_00336"/>
    </source>
</evidence>
<dbReference type="PIRSF" id="PIRSF006755">
    <property type="entry name" value="DTB_synth"/>
    <property type="match status" value="1"/>
</dbReference>
<organism evidence="10 11">
    <name type="scientific">Glaesserella parasuis serovar 5 (strain SH0165)</name>
    <name type="common">Haemophilus parasuis</name>
    <dbReference type="NCBI Taxonomy" id="557723"/>
    <lineage>
        <taxon>Bacteria</taxon>
        <taxon>Pseudomonadati</taxon>
        <taxon>Pseudomonadota</taxon>
        <taxon>Gammaproteobacteria</taxon>
        <taxon>Pasteurellales</taxon>
        <taxon>Pasteurellaceae</taxon>
        <taxon>Glaesserella</taxon>
    </lineage>
</organism>
<name>B8F716_GLAP5</name>
<feature type="binding site" evidence="9">
    <location>
        <position position="43"/>
    </location>
    <ligand>
        <name>substrate</name>
    </ligand>
</feature>
<dbReference type="HAMAP" id="MF_00336">
    <property type="entry name" value="BioD"/>
    <property type="match status" value="1"/>
</dbReference>
<dbReference type="PANTHER" id="PTHR43210:SF2">
    <property type="entry name" value="ATP-DEPENDENT DETHIOBIOTIN SYNTHETASE BIOD 2"/>
    <property type="match status" value="1"/>
</dbReference>
<gene>
    <name evidence="9 10" type="primary">bioD</name>
    <name evidence="10" type="ordered locus">HAPS_1564</name>
</gene>
<comment type="pathway">
    <text evidence="9">Cofactor biosynthesis; biotin biosynthesis; biotin from 7,8-diaminononanoate: step 1/2.</text>
</comment>
<evidence type="ECO:0000256" key="5">
    <source>
        <dbReference type="ARBA" id="ARBA00022756"/>
    </source>
</evidence>
<comment type="catalytic activity">
    <reaction evidence="9">
        <text>(7R,8S)-7,8-diammoniononanoate + CO2 + ATP = (4R,5S)-dethiobiotin + ADP + phosphate + 3 H(+)</text>
        <dbReference type="Rhea" id="RHEA:15805"/>
        <dbReference type="ChEBI" id="CHEBI:15378"/>
        <dbReference type="ChEBI" id="CHEBI:16526"/>
        <dbReference type="ChEBI" id="CHEBI:30616"/>
        <dbReference type="ChEBI" id="CHEBI:43474"/>
        <dbReference type="ChEBI" id="CHEBI:149469"/>
        <dbReference type="ChEBI" id="CHEBI:149473"/>
        <dbReference type="ChEBI" id="CHEBI:456216"/>
        <dbReference type="EC" id="6.3.3.3"/>
    </reaction>
</comment>
<dbReference type="Proteomes" id="UP000006743">
    <property type="component" value="Chromosome"/>
</dbReference>
<dbReference type="InterPro" id="IPR027417">
    <property type="entry name" value="P-loop_NTPase"/>
</dbReference>
<keyword evidence="7 9" id="KW-0460">Magnesium</keyword>
<comment type="function">
    <text evidence="9">Catalyzes a mechanistically unusual reaction, the ATP-dependent insertion of CO2 between the N7 and N8 nitrogen atoms of 7,8-diaminopelargonic acid (DAPA, also called 7,8-diammoniononanoate) to form a ureido ring.</text>
</comment>
<dbReference type="PANTHER" id="PTHR43210">
    <property type="entry name" value="DETHIOBIOTIN SYNTHETASE"/>
    <property type="match status" value="1"/>
</dbReference>
<feature type="binding site" evidence="9">
    <location>
        <begin position="14"/>
        <end position="19"/>
    </location>
    <ligand>
        <name>ATP</name>
        <dbReference type="ChEBI" id="CHEBI:30616"/>
    </ligand>
</feature>
<dbReference type="Gene3D" id="3.40.50.300">
    <property type="entry name" value="P-loop containing nucleotide triphosphate hydrolases"/>
    <property type="match status" value="1"/>
</dbReference>
<keyword evidence="4 9" id="KW-0547">Nucleotide-binding</keyword>
<dbReference type="FunFam" id="3.40.50.300:FF:000292">
    <property type="entry name" value="ATP-dependent dethiobiotin synthetase BioD"/>
    <property type="match status" value="1"/>
</dbReference>
<dbReference type="GO" id="GO:0000287">
    <property type="term" value="F:magnesium ion binding"/>
    <property type="evidence" value="ECO:0007669"/>
    <property type="project" value="UniProtKB-UniRule"/>
</dbReference>
<feature type="binding site" evidence="9">
    <location>
        <position position="116"/>
    </location>
    <ligand>
        <name>Mg(2+)</name>
        <dbReference type="ChEBI" id="CHEBI:18420"/>
    </ligand>
</feature>
<dbReference type="NCBIfam" id="TIGR00347">
    <property type="entry name" value="bioD"/>
    <property type="match status" value="1"/>
</dbReference>
<dbReference type="GO" id="GO:0005829">
    <property type="term" value="C:cytosol"/>
    <property type="evidence" value="ECO:0007669"/>
    <property type="project" value="TreeGrafter"/>
</dbReference>
<dbReference type="GO" id="GO:0004141">
    <property type="term" value="F:dethiobiotin synthase activity"/>
    <property type="evidence" value="ECO:0007669"/>
    <property type="project" value="UniProtKB-UniRule"/>
</dbReference>
<keyword evidence="5 9" id="KW-0093">Biotin biosynthesis</keyword>
<evidence type="ECO:0000313" key="10">
    <source>
        <dbReference type="EMBL" id="ACL33118.1"/>
    </source>
</evidence>
<dbReference type="SUPFAM" id="SSF52540">
    <property type="entry name" value="P-loop containing nucleoside triphosphate hydrolases"/>
    <property type="match status" value="1"/>
</dbReference>
<comment type="caution">
    <text evidence="9">Lacks conserved residue(s) required for the propagation of feature annotation.</text>
</comment>
<sequence>MLGKVIFVSGIDTDVGKTIATGVYAKTLQEQGFSVITQKMIQTSCEGIAADILVHRKIQGIDLLPEDKEGLTCPYVFPYPCSPHLAARLAHTEIDENKITNAVNQLRQKYDYVLLEGAGGLAVPYTETRTTLDYLKTQQYPLILVSSGKLGSINHTLLSLMACQQYQIPLEALVYNRYLDQDSLISQNTEIYLLNYLQQHFPKAKFIGLDKIDI</sequence>
<feature type="binding site" evidence="9">
    <location>
        <position position="51"/>
    </location>
    <ligand>
        <name>ATP</name>
        <dbReference type="ChEBI" id="CHEBI:30616"/>
    </ligand>
</feature>
<reference evidence="10 11" key="1">
    <citation type="journal article" date="2009" name="J. Bacteriol.">
        <title>Complete genome sequence of Haemophilus parasuis SH0165.</title>
        <authorList>
            <person name="Yue M."/>
            <person name="Yang F."/>
            <person name="Yang J."/>
            <person name="Bei W."/>
            <person name="Cai X."/>
            <person name="Chen L."/>
            <person name="Dong J."/>
            <person name="Zhou R."/>
            <person name="Jin M."/>
            <person name="Jin Q."/>
            <person name="Chen H."/>
        </authorList>
    </citation>
    <scope>NUCLEOTIDE SEQUENCE [LARGE SCALE GENOMIC DNA]</scope>
    <source>
        <strain evidence="10 11">SH0165</strain>
    </source>
</reference>
<evidence type="ECO:0000256" key="7">
    <source>
        <dbReference type="ARBA" id="ARBA00022842"/>
    </source>
</evidence>
<keyword evidence="11" id="KW-1185">Reference proteome</keyword>
<comment type="cofactor">
    <cofactor evidence="9">
        <name>Mg(2+)</name>
        <dbReference type="ChEBI" id="CHEBI:18420"/>
    </cofactor>
</comment>
<dbReference type="UniPathway" id="UPA00078">
    <property type="reaction ID" value="UER00161"/>
</dbReference>
<comment type="similarity">
    <text evidence="9">Belongs to the dethiobiotin synthetase family.</text>
</comment>
<dbReference type="KEGG" id="hap:HAPS_1564"/>
<dbReference type="GO" id="GO:0009102">
    <property type="term" value="P:biotin biosynthetic process"/>
    <property type="evidence" value="ECO:0007669"/>
    <property type="project" value="UniProtKB-UniRule"/>
</dbReference>
<evidence type="ECO:0000256" key="2">
    <source>
        <dbReference type="ARBA" id="ARBA00022598"/>
    </source>
</evidence>
<dbReference type="PATRIC" id="fig|557723.8.peg.1536"/>
<evidence type="ECO:0000256" key="4">
    <source>
        <dbReference type="ARBA" id="ARBA00022741"/>
    </source>
</evidence>
<dbReference type="GO" id="GO:0042803">
    <property type="term" value="F:protein homodimerization activity"/>
    <property type="evidence" value="ECO:0007669"/>
    <property type="project" value="UniProtKB-ARBA"/>
</dbReference>
<dbReference type="EC" id="6.3.3.3" evidence="9"/>
<keyword evidence="6 9" id="KW-0067">ATP-binding</keyword>
<proteinExistence type="inferred from homology"/>
<evidence type="ECO:0000256" key="1">
    <source>
        <dbReference type="ARBA" id="ARBA00022490"/>
    </source>
</evidence>
<comment type="subunit">
    <text evidence="9">Homodimer.</text>
</comment>
<feature type="binding site" evidence="9">
    <location>
        <position position="18"/>
    </location>
    <ligand>
        <name>Mg(2+)</name>
        <dbReference type="ChEBI" id="CHEBI:18420"/>
    </ligand>
</feature>
<keyword evidence="2 9" id="KW-0436">Ligase</keyword>
<dbReference type="STRING" id="557723.HAPS_1564"/>
<feature type="binding site" evidence="9">
    <location>
        <position position="51"/>
    </location>
    <ligand>
        <name>Mg(2+)</name>
        <dbReference type="ChEBI" id="CHEBI:18420"/>
    </ligand>
</feature>
<keyword evidence="3 9" id="KW-0479">Metal-binding</keyword>
<dbReference type="InterPro" id="IPR004472">
    <property type="entry name" value="DTB_synth_BioD"/>
</dbReference>
<evidence type="ECO:0000256" key="3">
    <source>
        <dbReference type="ARBA" id="ARBA00022723"/>
    </source>
</evidence>